<feature type="compositionally biased region" description="Basic and acidic residues" evidence="1">
    <location>
        <begin position="46"/>
        <end position="56"/>
    </location>
</feature>
<dbReference type="EMBL" id="BAAAUX010000020">
    <property type="protein sequence ID" value="GAA2808814.1"/>
    <property type="molecule type" value="Genomic_DNA"/>
</dbReference>
<organism evidence="3 4">
    <name type="scientific">Saccharopolyspora taberi</name>
    <dbReference type="NCBI Taxonomy" id="60895"/>
    <lineage>
        <taxon>Bacteria</taxon>
        <taxon>Bacillati</taxon>
        <taxon>Actinomycetota</taxon>
        <taxon>Actinomycetes</taxon>
        <taxon>Pseudonocardiales</taxon>
        <taxon>Pseudonocardiaceae</taxon>
        <taxon>Saccharopolyspora</taxon>
    </lineage>
</organism>
<dbReference type="Pfam" id="PF14040">
    <property type="entry name" value="DNase_NucA_NucB"/>
    <property type="match status" value="1"/>
</dbReference>
<reference evidence="3 4" key="1">
    <citation type="journal article" date="2019" name="Int. J. Syst. Evol. Microbiol.">
        <title>The Global Catalogue of Microorganisms (GCM) 10K type strain sequencing project: providing services to taxonomists for standard genome sequencing and annotation.</title>
        <authorList>
            <consortium name="The Broad Institute Genomics Platform"/>
            <consortium name="The Broad Institute Genome Sequencing Center for Infectious Disease"/>
            <person name="Wu L."/>
            <person name="Ma J."/>
        </authorList>
    </citation>
    <scope>NUCLEOTIDE SEQUENCE [LARGE SCALE GENOMIC DNA]</scope>
    <source>
        <strain evidence="3 4">JCM 9383</strain>
    </source>
</reference>
<comment type="caution">
    <text evidence="3">The sequence shown here is derived from an EMBL/GenBank/DDBJ whole genome shotgun (WGS) entry which is preliminary data.</text>
</comment>
<protein>
    <recommendedName>
        <fullName evidence="2">Deoxyribonuclease NucA/NucB domain-containing protein</fullName>
    </recommendedName>
</protein>
<proteinExistence type="predicted"/>
<evidence type="ECO:0000256" key="1">
    <source>
        <dbReference type="SAM" id="MobiDB-lite"/>
    </source>
</evidence>
<feature type="region of interest" description="Disordered" evidence="1">
    <location>
        <begin position="1"/>
        <end position="56"/>
    </location>
</feature>
<dbReference type="Proteomes" id="UP001500979">
    <property type="component" value="Unassembled WGS sequence"/>
</dbReference>
<evidence type="ECO:0000313" key="4">
    <source>
        <dbReference type="Proteomes" id="UP001500979"/>
    </source>
</evidence>
<feature type="domain" description="Deoxyribonuclease NucA/NucB" evidence="2">
    <location>
        <begin position="354"/>
        <end position="426"/>
    </location>
</feature>
<keyword evidence="4" id="KW-1185">Reference proteome</keyword>
<dbReference type="InterPro" id="IPR029476">
    <property type="entry name" value="DNase_NucA_NucB"/>
</dbReference>
<gene>
    <name evidence="3" type="ORF">GCM10010470_50090</name>
</gene>
<accession>A0ABN3VIK5</accession>
<evidence type="ECO:0000313" key="3">
    <source>
        <dbReference type="EMBL" id="GAA2808814.1"/>
    </source>
</evidence>
<name>A0ABN3VIK5_9PSEU</name>
<evidence type="ECO:0000259" key="2">
    <source>
        <dbReference type="Pfam" id="PF14040"/>
    </source>
</evidence>
<dbReference type="RefSeq" id="WP_344683677.1">
    <property type="nucleotide sequence ID" value="NZ_BAAAUX010000020.1"/>
</dbReference>
<sequence>MLLLAGETSGAAVPDDNGGSGIVHPPRWADGSAPRSWGTSSTGTQEELKRRAESEPKQLYSVRAEDRSGEFSPLAFNQPAPATLDECRAYFDTHPDVPVTQYKNRLAMCQQYTVVVPFLDCSTNPCQELGSQSFRVIMVGNGSIGKGGIGEREMIFQLATDRPATTGAVPPPNERVKFSVECLPNDGPACEWDNHHAFSWEPSLGELRELVPMVSPTFRFMDRTAEGIDPDEQNFFALAPKISHRHLPAGLLGEDFIVRCDQAAYLGGGSCLYTGIQPILEYKRTDFPQFTQHLADAQSGDMSLTKPGINGKEIPGSLRSEKPLTRLYSGHDQVWYDRNNAIAVANCKLHWGEDYPNNHPEYKRDCDEYPFRSTHEGAAYNEQMGIDSKWSYSSRAIHREDNRAAGRALNNFYNTEHVVHGDAFWVEVID</sequence>